<dbReference type="PANTHER" id="PTHR11937">
    <property type="entry name" value="ACTIN"/>
    <property type="match status" value="1"/>
</dbReference>
<dbReference type="FunFam" id="3.30.420.40:FF:000058">
    <property type="entry name" value="Putative actin-related protein 5"/>
    <property type="match status" value="1"/>
</dbReference>
<evidence type="ECO:0000256" key="2">
    <source>
        <dbReference type="ARBA" id="ARBA00022763"/>
    </source>
</evidence>
<dbReference type="GO" id="GO:0006281">
    <property type="term" value="P:DNA repair"/>
    <property type="evidence" value="ECO:0007669"/>
    <property type="project" value="UniProtKB-KW"/>
</dbReference>
<dbReference type="Gene3D" id="3.30.420.40">
    <property type="match status" value="3"/>
</dbReference>
<evidence type="ECO:0000256" key="11">
    <source>
        <dbReference type="ARBA" id="ARBA00041020"/>
    </source>
</evidence>
<dbReference type="AlphaFoldDB" id="A0AA91PW88"/>
<dbReference type="CDD" id="cd13395">
    <property type="entry name" value="ASKHA_NBD_Arp4_ACTL6-like"/>
    <property type="match status" value="1"/>
</dbReference>
<evidence type="ECO:0000256" key="13">
    <source>
        <dbReference type="ARBA" id="ARBA00053941"/>
    </source>
</evidence>
<evidence type="ECO:0000313" key="16">
    <source>
        <dbReference type="EMBL" id="OVF06697.1"/>
    </source>
</evidence>
<organism evidence="16 17">
    <name type="scientific">Clavispora lusitaniae</name>
    <name type="common">Candida lusitaniae</name>
    <dbReference type="NCBI Taxonomy" id="36911"/>
    <lineage>
        <taxon>Eukaryota</taxon>
        <taxon>Fungi</taxon>
        <taxon>Dikarya</taxon>
        <taxon>Ascomycota</taxon>
        <taxon>Saccharomycotina</taxon>
        <taxon>Pichiomycetes</taxon>
        <taxon>Metschnikowiaceae</taxon>
        <taxon>Clavispora</taxon>
    </lineage>
</organism>
<dbReference type="Gene3D" id="3.90.640.10">
    <property type="entry name" value="Actin, Chain A, domain 4"/>
    <property type="match status" value="1"/>
</dbReference>
<feature type="region of interest" description="Disordered" evidence="15">
    <location>
        <begin position="323"/>
        <end position="364"/>
    </location>
</feature>
<evidence type="ECO:0000256" key="12">
    <source>
        <dbReference type="ARBA" id="ARBA00042445"/>
    </source>
</evidence>
<dbReference type="InterPro" id="IPR043129">
    <property type="entry name" value="ATPase_NBD"/>
</dbReference>
<evidence type="ECO:0000256" key="8">
    <source>
        <dbReference type="ARBA" id="ARBA00023242"/>
    </source>
</evidence>
<dbReference type="GO" id="GO:0006325">
    <property type="term" value="P:chromatin organization"/>
    <property type="evidence" value="ECO:0007669"/>
    <property type="project" value="UniProtKB-KW"/>
</dbReference>
<dbReference type="InterPro" id="IPR004001">
    <property type="entry name" value="Actin_CS"/>
</dbReference>
<comment type="subunit">
    <text evidence="10">Component of the NuA4 histone acetyltransferase complex, of the INO80 chromatin remodeling complex, and of the SWR1 chromatin remodeling complex.</text>
</comment>
<evidence type="ECO:0000256" key="9">
    <source>
        <dbReference type="ARBA" id="ARBA00038320"/>
    </source>
</evidence>
<reference evidence="16 17" key="1">
    <citation type="submission" date="2017-04" db="EMBL/GenBank/DDBJ databases">
        <title>Draft genome of the yeast Clavispora lusitaniae type strain CBS 6936.</title>
        <authorList>
            <person name="Durrens P."/>
            <person name="Klopp C."/>
            <person name="Biteau N."/>
            <person name="Fitton-Ouhabi V."/>
            <person name="Dementhon K."/>
            <person name="Accoceberry I."/>
            <person name="Sherman D.J."/>
            <person name="Noel T."/>
        </authorList>
    </citation>
    <scope>NUCLEOTIDE SEQUENCE [LARGE SCALE GENOMIC DNA]</scope>
    <source>
        <strain evidence="16 17">CBS 6936</strain>
    </source>
</reference>
<sequence>MSSANNSATVYGGDEINAIVLDAGSFNTRIGYAGDDFPKVIVPSYYAKTKDGKKLFGGAIEHPRAGAEIIPIIKDGMINDWEGAIAQYKYYFEEVLKLDYQEQPILITEPVWTTKEYRQKLVETFYENFNFPALYLARTPACISFQQGRSSCLVVDVGHDSVSVVPVVDGICLLKNSMKTNYGGQYLNDQIRDTLTSKFPDLSLVPKYKVKDKKATVYPEAADYTPRDIPEDITQSFDEYQSQKMYNEFKELLLEVPEKKLNSSNASHVTTMKEQYLQDDQKRMMEFPSGQSIEVCFERFQIADSLFDPGSYPFKDEKLVEKYPPNNGELNISSPYDDYRPIKRSKKNESGQSTPTPAPDNGATKTIRGVTQLISHTISSVDIDLRTSIAHNIIITGGVSLIPQLTERLHTELSNANPGLKIRLHALGNSNERTNQTWIGGSVLASLGTFHQMWVSKAEYDEAGVDRIFTQRFR</sequence>
<dbReference type="GO" id="GO:0005634">
    <property type="term" value="C:nucleus"/>
    <property type="evidence" value="ECO:0007669"/>
    <property type="project" value="UniProtKB-SubCell"/>
</dbReference>
<evidence type="ECO:0000256" key="7">
    <source>
        <dbReference type="ARBA" id="ARBA00023204"/>
    </source>
</evidence>
<dbReference type="SUPFAM" id="SSF53067">
    <property type="entry name" value="Actin-like ATPase domain"/>
    <property type="match status" value="2"/>
</dbReference>
<comment type="function">
    <text evidence="13">Chromatin interaction component of the NuA4 histone acetyltransferase complex which is involved in transcriptional activation of selected genes principally by acetylation of nucleosomal histone H4 and H2A. The NuA4 complex is also involved in DNA repair. Is required for NuA4 complex integrity. Component of the SWR1 complex which mediates the ATP-dependent exchange of histone H2A for the H2A variant HZT1 leading to transcriptional regulation of selected genes by chromatin remodeling. Component of the INO80 complex which remodels chromatin by shifting nucleosomes and is involved in DNA repair.</text>
</comment>
<evidence type="ECO:0000256" key="1">
    <source>
        <dbReference type="ARBA" id="ARBA00004123"/>
    </source>
</evidence>
<dbReference type="InterPro" id="IPR004000">
    <property type="entry name" value="Actin"/>
</dbReference>
<keyword evidence="8" id="KW-0539">Nucleus</keyword>
<accession>A0AA91PW88</accession>
<evidence type="ECO:0000256" key="14">
    <source>
        <dbReference type="ARBA" id="ARBA00077253"/>
    </source>
</evidence>
<proteinExistence type="inferred from homology"/>
<comment type="similarity">
    <text evidence="9">Belongs to the actin family. ARP4 subfamily.</text>
</comment>
<evidence type="ECO:0000256" key="5">
    <source>
        <dbReference type="ARBA" id="ARBA00023159"/>
    </source>
</evidence>
<evidence type="ECO:0000256" key="6">
    <source>
        <dbReference type="ARBA" id="ARBA00023163"/>
    </source>
</evidence>
<evidence type="ECO:0000256" key="10">
    <source>
        <dbReference type="ARBA" id="ARBA00038661"/>
    </source>
</evidence>
<keyword evidence="3" id="KW-0156">Chromatin regulator</keyword>
<dbReference type="Proteomes" id="UP000195602">
    <property type="component" value="Unassembled WGS sequence"/>
</dbReference>
<protein>
    <recommendedName>
        <fullName evidence="11">Actin-related protein 4</fullName>
    </recommendedName>
    <alternativeName>
        <fullName evidence="12 14">Actin-like protein ARP4</fullName>
    </alternativeName>
</protein>
<dbReference type="Pfam" id="PF00022">
    <property type="entry name" value="Actin"/>
    <property type="match status" value="1"/>
</dbReference>
<comment type="subcellular location">
    <subcellularLocation>
        <location evidence="1">Nucleus</location>
    </subcellularLocation>
</comment>
<comment type="caution">
    <text evidence="16">The sequence shown here is derived from an EMBL/GenBank/DDBJ whole genome shotgun (WGS) entry which is preliminary data.</text>
</comment>
<dbReference type="FunFam" id="3.30.420.40:FF:000203">
    <property type="entry name" value="Actin-related protein 4"/>
    <property type="match status" value="1"/>
</dbReference>
<keyword evidence="4" id="KW-0805">Transcription regulation</keyword>
<dbReference type="SMART" id="SM00268">
    <property type="entry name" value="ACTIN"/>
    <property type="match status" value="1"/>
</dbReference>
<dbReference type="PROSITE" id="PS00432">
    <property type="entry name" value="ACTINS_2"/>
    <property type="match status" value="1"/>
</dbReference>
<dbReference type="KEGG" id="clus:A9F13_19g01056"/>
<keyword evidence="5" id="KW-0010">Activator</keyword>
<keyword evidence="2" id="KW-0227">DNA damage</keyword>
<keyword evidence="6" id="KW-0804">Transcription</keyword>
<evidence type="ECO:0000256" key="4">
    <source>
        <dbReference type="ARBA" id="ARBA00023015"/>
    </source>
</evidence>
<evidence type="ECO:0000313" key="17">
    <source>
        <dbReference type="Proteomes" id="UP000195602"/>
    </source>
</evidence>
<keyword evidence="7" id="KW-0234">DNA repair</keyword>
<evidence type="ECO:0000256" key="15">
    <source>
        <dbReference type="SAM" id="MobiDB-lite"/>
    </source>
</evidence>
<evidence type="ECO:0000256" key="3">
    <source>
        <dbReference type="ARBA" id="ARBA00022853"/>
    </source>
</evidence>
<dbReference type="EMBL" id="LYUB02000019">
    <property type="protein sequence ID" value="OVF06697.1"/>
    <property type="molecule type" value="Genomic_DNA"/>
</dbReference>
<name>A0AA91PW88_CLALS</name>
<gene>
    <name evidence="16" type="ORF">A9F13_19g01056</name>
</gene>